<proteinExistence type="inferred from homology"/>
<keyword evidence="4 7" id="KW-0812">Transmembrane</keyword>
<dbReference type="Proteomes" id="UP000076625">
    <property type="component" value="Unassembled WGS sequence"/>
</dbReference>
<comment type="subcellular location">
    <subcellularLocation>
        <location evidence="1">Cell membrane</location>
        <topology evidence="1">Multi-pass membrane protein</topology>
    </subcellularLocation>
</comment>
<name>A0A165G6W8_9NEIS</name>
<evidence type="ECO:0000313" key="11">
    <source>
        <dbReference type="Proteomes" id="UP000076625"/>
    </source>
</evidence>
<evidence type="ECO:0000313" key="10">
    <source>
        <dbReference type="EMBL" id="KZE35282.1"/>
    </source>
</evidence>
<feature type="domain" description="Mechanosensitive ion channel MscS C-terminal" evidence="9">
    <location>
        <begin position="330"/>
        <end position="412"/>
    </location>
</feature>
<evidence type="ECO:0000256" key="1">
    <source>
        <dbReference type="ARBA" id="ARBA00004651"/>
    </source>
</evidence>
<dbReference type="InterPro" id="IPR011014">
    <property type="entry name" value="MscS_channel_TM-2"/>
</dbReference>
<reference evidence="11" key="1">
    <citation type="submission" date="2016-01" db="EMBL/GenBank/DDBJ databases">
        <title>Draft genome of Chromobacterium sp. F49.</title>
        <authorList>
            <person name="Hong K.W."/>
        </authorList>
    </citation>
    <scope>NUCLEOTIDE SEQUENCE [LARGE SCALE GENOMIC DNA]</scope>
    <source>
        <strain evidence="11">CN10</strain>
    </source>
</reference>
<evidence type="ECO:0000256" key="2">
    <source>
        <dbReference type="ARBA" id="ARBA00008017"/>
    </source>
</evidence>
<keyword evidence="11" id="KW-1185">Reference proteome</keyword>
<keyword evidence="3" id="KW-1003">Cell membrane</keyword>
<feature type="transmembrane region" description="Helical" evidence="7">
    <location>
        <begin position="20"/>
        <end position="40"/>
    </location>
</feature>
<dbReference type="STRING" id="1452487.AVW16_04040"/>
<evidence type="ECO:0000259" key="8">
    <source>
        <dbReference type="Pfam" id="PF00924"/>
    </source>
</evidence>
<dbReference type="InterPro" id="IPR006685">
    <property type="entry name" value="MscS_channel_2nd"/>
</dbReference>
<feature type="domain" description="Mechanosensitive ion channel MscS" evidence="8">
    <location>
        <begin position="255"/>
        <end position="320"/>
    </location>
</feature>
<dbReference type="Gene3D" id="1.10.287.1260">
    <property type="match status" value="1"/>
</dbReference>
<dbReference type="PANTHER" id="PTHR30347">
    <property type="entry name" value="POTASSIUM CHANNEL RELATED"/>
    <property type="match status" value="1"/>
</dbReference>
<keyword evidence="5 7" id="KW-1133">Transmembrane helix</keyword>
<dbReference type="SUPFAM" id="SSF82861">
    <property type="entry name" value="Mechanosensitive channel protein MscS (YggB), transmembrane region"/>
    <property type="match status" value="1"/>
</dbReference>
<dbReference type="InterPro" id="IPR011066">
    <property type="entry name" value="MscS_channel_C_sf"/>
</dbReference>
<dbReference type="Gene3D" id="2.30.30.60">
    <property type="match status" value="1"/>
</dbReference>
<feature type="transmembrane region" description="Helical" evidence="7">
    <location>
        <begin position="61"/>
        <end position="86"/>
    </location>
</feature>
<feature type="transmembrane region" description="Helical" evidence="7">
    <location>
        <begin position="92"/>
        <end position="111"/>
    </location>
</feature>
<dbReference type="Pfam" id="PF00924">
    <property type="entry name" value="MS_channel_2nd"/>
    <property type="match status" value="1"/>
</dbReference>
<dbReference type="EMBL" id="LQQU01000002">
    <property type="protein sequence ID" value="KZE35282.1"/>
    <property type="molecule type" value="Genomic_DNA"/>
</dbReference>
<evidence type="ECO:0000259" key="9">
    <source>
        <dbReference type="Pfam" id="PF21082"/>
    </source>
</evidence>
<dbReference type="GO" id="GO:0008381">
    <property type="term" value="F:mechanosensitive monoatomic ion channel activity"/>
    <property type="evidence" value="ECO:0007669"/>
    <property type="project" value="UniProtKB-ARBA"/>
</dbReference>
<feature type="transmembrane region" description="Helical" evidence="7">
    <location>
        <begin position="171"/>
        <end position="192"/>
    </location>
</feature>
<dbReference type="GO" id="GO:0005886">
    <property type="term" value="C:plasma membrane"/>
    <property type="evidence" value="ECO:0007669"/>
    <property type="project" value="UniProtKB-SubCell"/>
</dbReference>
<feature type="transmembrane region" description="Helical" evidence="7">
    <location>
        <begin position="131"/>
        <end position="151"/>
    </location>
</feature>
<keyword evidence="6 7" id="KW-0472">Membrane</keyword>
<protein>
    <submittedName>
        <fullName evidence="10">Mechanosensitive ion channel protein MscS</fullName>
    </submittedName>
</protein>
<dbReference type="InterPro" id="IPR010920">
    <property type="entry name" value="LSM_dom_sf"/>
</dbReference>
<dbReference type="InterPro" id="IPR049278">
    <property type="entry name" value="MS_channel_C"/>
</dbReference>
<evidence type="ECO:0000256" key="7">
    <source>
        <dbReference type="SAM" id="Phobius"/>
    </source>
</evidence>
<organism evidence="10 11">
    <name type="scientific">Crenobacter luteus</name>
    <dbReference type="NCBI Taxonomy" id="1452487"/>
    <lineage>
        <taxon>Bacteria</taxon>
        <taxon>Pseudomonadati</taxon>
        <taxon>Pseudomonadota</taxon>
        <taxon>Betaproteobacteria</taxon>
        <taxon>Neisseriales</taxon>
        <taxon>Neisseriaceae</taxon>
        <taxon>Crenobacter</taxon>
    </lineage>
</organism>
<accession>A0A165G6W8</accession>
<evidence type="ECO:0000256" key="3">
    <source>
        <dbReference type="ARBA" id="ARBA00022475"/>
    </source>
</evidence>
<sequence>MLFRRDEWSVDVLWQALRTQWGLTELGIALACFGLGWLAARAVYHRVFAAHPERFDRFLPYVGFRVVMPLVAQVLVIGAASVWVLALARPAHVLPVASAMLFWLAAIRVLAAMLRQAFPAGKFERGSEQSLSAVLWVVFITWAIGADSLVIDWLESVHLTVGKSRLDLLMVITAILWVAVILVGAMWVGRLVDQRLMRIGEIDLNLRIVFSKLARTILIIAAVLIALPVVGIDLTVLSVFGGALGVGLGFGLQKIASNYVSGFIILLDRSIRIGDRLMVDNRVGYVSQITARYVVLKGLDGSEALVPNDTLIANTVINQSYSDKAIWTSLQVQVAYDTDLDLALALMRAAAADHPRLLKDPVPSANVTLFGDNGIALDLGFWVADPENGFMGLKSELNLAIWRSFKQHGVQMPFPQREVRILNPLPTAAETAAGLRPGE</sequence>
<dbReference type="PANTHER" id="PTHR30347:SF1">
    <property type="entry name" value="MECHANOSENSITIVE CHANNEL MSCK"/>
    <property type="match status" value="1"/>
</dbReference>
<comment type="similarity">
    <text evidence="2">Belongs to the MscS (TC 1.A.23) family.</text>
</comment>
<dbReference type="InterPro" id="IPR052702">
    <property type="entry name" value="MscS-like_channel"/>
</dbReference>
<dbReference type="AlphaFoldDB" id="A0A165G6W8"/>
<dbReference type="InterPro" id="IPR023408">
    <property type="entry name" value="MscS_beta-dom_sf"/>
</dbReference>
<dbReference type="RefSeq" id="WP_066609467.1">
    <property type="nucleotide sequence ID" value="NZ_LQQU01000002.1"/>
</dbReference>
<comment type="caution">
    <text evidence="10">The sequence shown here is derived from an EMBL/GenBank/DDBJ whole genome shotgun (WGS) entry which is preliminary data.</text>
</comment>
<dbReference type="SUPFAM" id="SSF82689">
    <property type="entry name" value="Mechanosensitive channel protein MscS (YggB), C-terminal domain"/>
    <property type="match status" value="1"/>
</dbReference>
<evidence type="ECO:0000256" key="5">
    <source>
        <dbReference type="ARBA" id="ARBA00022989"/>
    </source>
</evidence>
<evidence type="ECO:0000256" key="4">
    <source>
        <dbReference type="ARBA" id="ARBA00022692"/>
    </source>
</evidence>
<gene>
    <name evidence="10" type="ORF">AVW16_04040</name>
</gene>
<evidence type="ECO:0000256" key="6">
    <source>
        <dbReference type="ARBA" id="ARBA00023136"/>
    </source>
</evidence>
<feature type="transmembrane region" description="Helical" evidence="7">
    <location>
        <begin position="213"/>
        <end position="232"/>
    </location>
</feature>
<dbReference type="Gene3D" id="3.30.70.100">
    <property type="match status" value="1"/>
</dbReference>
<dbReference type="Pfam" id="PF21082">
    <property type="entry name" value="MS_channel_3rd"/>
    <property type="match status" value="1"/>
</dbReference>
<dbReference type="SUPFAM" id="SSF50182">
    <property type="entry name" value="Sm-like ribonucleoproteins"/>
    <property type="match status" value="1"/>
</dbReference>